<keyword evidence="9" id="KW-1185">Reference proteome</keyword>
<feature type="compositionally biased region" description="Basic and acidic residues" evidence="6">
    <location>
        <begin position="458"/>
        <end position="471"/>
    </location>
</feature>
<dbReference type="PANTHER" id="PTHR14326">
    <property type="entry name" value="TARGETING PROTEIN FOR XKLP2"/>
    <property type="match status" value="1"/>
</dbReference>
<gene>
    <name evidence="8" type="ORF">LIER_14302</name>
</gene>
<comment type="similarity">
    <text evidence="2">Belongs to the TPX2 family.</text>
</comment>
<comment type="caution">
    <text evidence="8">The sequence shown here is derived from an EMBL/GenBank/DDBJ whole genome shotgun (WGS) entry which is preliminary data.</text>
</comment>
<dbReference type="GO" id="GO:0005819">
    <property type="term" value="C:spindle"/>
    <property type="evidence" value="ECO:0007669"/>
    <property type="project" value="InterPro"/>
</dbReference>
<evidence type="ECO:0000256" key="3">
    <source>
        <dbReference type="ARBA" id="ARBA00022490"/>
    </source>
</evidence>
<evidence type="ECO:0000256" key="4">
    <source>
        <dbReference type="ARBA" id="ARBA00022701"/>
    </source>
</evidence>
<dbReference type="InterPro" id="IPR009675">
    <property type="entry name" value="TPX2_fam"/>
</dbReference>
<feature type="region of interest" description="Disordered" evidence="6">
    <location>
        <begin position="1"/>
        <end position="70"/>
    </location>
</feature>
<dbReference type="GO" id="GO:0090307">
    <property type="term" value="P:mitotic spindle assembly"/>
    <property type="evidence" value="ECO:0007669"/>
    <property type="project" value="TreeGrafter"/>
</dbReference>
<keyword evidence="4" id="KW-0493">Microtubule</keyword>
<dbReference type="Pfam" id="PF06886">
    <property type="entry name" value="TPX2"/>
    <property type="match status" value="1"/>
</dbReference>
<evidence type="ECO:0000259" key="7">
    <source>
        <dbReference type="Pfam" id="PF06886"/>
    </source>
</evidence>
<feature type="domain" description="TPX2 C-terminal" evidence="7">
    <location>
        <begin position="391"/>
        <end position="465"/>
    </location>
</feature>
<evidence type="ECO:0000256" key="2">
    <source>
        <dbReference type="ARBA" id="ARBA00005885"/>
    </source>
</evidence>
<name>A0AAV3PZ47_LITER</name>
<evidence type="ECO:0000313" key="8">
    <source>
        <dbReference type="EMBL" id="GAA0156925.1"/>
    </source>
</evidence>
<dbReference type="EMBL" id="BAABME010002982">
    <property type="protein sequence ID" value="GAA0156925.1"/>
    <property type="molecule type" value="Genomic_DNA"/>
</dbReference>
<evidence type="ECO:0000313" key="9">
    <source>
        <dbReference type="Proteomes" id="UP001454036"/>
    </source>
</evidence>
<dbReference type="Proteomes" id="UP001454036">
    <property type="component" value="Unassembled WGS sequence"/>
</dbReference>
<dbReference type="InterPro" id="IPR027329">
    <property type="entry name" value="TPX2_C"/>
</dbReference>
<evidence type="ECO:0000256" key="5">
    <source>
        <dbReference type="ARBA" id="ARBA00023212"/>
    </source>
</evidence>
<dbReference type="GO" id="GO:0030295">
    <property type="term" value="F:protein kinase activator activity"/>
    <property type="evidence" value="ECO:0007669"/>
    <property type="project" value="TreeGrafter"/>
</dbReference>
<dbReference type="AlphaFoldDB" id="A0AAV3PZ47"/>
<evidence type="ECO:0000256" key="1">
    <source>
        <dbReference type="ARBA" id="ARBA00004245"/>
    </source>
</evidence>
<feature type="compositionally biased region" description="Low complexity" evidence="6">
    <location>
        <begin position="18"/>
        <end position="31"/>
    </location>
</feature>
<dbReference type="PANTHER" id="PTHR14326:SF58">
    <property type="entry name" value="TPX2 (TARGETING PROTEIN FOR XKLP2) PROTEIN FAMILY"/>
    <property type="match status" value="1"/>
</dbReference>
<feature type="region of interest" description="Disordered" evidence="6">
    <location>
        <begin position="234"/>
        <end position="273"/>
    </location>
</feature>
<organism evidence="8 9">
    <name type="scientific">Lithospermum erythrorhizon</name>
    <name type="common">Purple gromwell</name>
    <name type="synonym">Lithospermum officinale var. erythrorhizon</name>
    <dbReference type="NCBI Taxonomy" id="34254"/>
    <lineage>
        <taxon>Eukaryota</taxon>
        <taxon>Viridiplantae</taxon>
        <taxon>Streptophyta</taxon>
        <taxon>Embryophyta</taxon>
        <taxon>Tracheophyta</taxon>
        <taxon>Spermatophyta</taxon>
        <taxon>Magnoliopsida</taxon>
        <taxon>eudicotyledons</taxon>
        <taxon>Gunneridae</taxon>
        <taxon>Pentapetalae</taxon>
        <taxon>asterids</taxon>
        <taxon>lamiids</taxon>
        <taxon>Boraginales</taxon>
        <taxon>Boraginaceae</taxon>
        <taxon>Boraginoideae</taxon>
        <taxon>Lithospermeae</taxon>
        <taxon>Lithospermum</taxon>
    </lineage>
</organism>
<feature type="compositionally biased region" description="Basic and acidic residues" evidence="6">
    <location>
        <begin position="32"/>
        <end position="44"/>
    </location>
</feature>
<feature type="region of interest" description="Disordered" evidence="6">
    <location>
        <begin position="448"/>
        <end position="471"/>
    </location>
</feature>
<feature type="region of interest" description="Disordered" evidence="6">
    <location>
        <begin position="291"/>
        <end position="334"/>
    </location>
</feature>
<protein>
    <submittedName>
        <fullName evidence="8">Non-motor microtubule binding protein</fullName>
    </submittedName>
</protein>
<keyword evidence="3" id="KW-0963">Cytoplasm</keyword>
<reference evidence="8 9" key="1">
    <citation type="submission" date="2024-01" db="EMBL/GenBank/DDBJ databases">
        <title>The complete chloroplast genome sequence of Lithospermum erythrorhizon: insights into the phylogenetic relationship among Boraginaceae species and the maternal lineages of purple gromwells.</title>
        <authorList>
            <person name="Okada T."/>
            <person name="Watanabe K."/>
        </authorList>
    </citation>
    <scope>NUCLEOTIDE SEQUENCE [LARGE SCALE GENOMIC DNA]</scope>
</reference>
<feature type="compositionally biased region" description="Low complexity" evidence="6">
    <location>
        <begin position="295"/>
        <end position="305"/>
    </location>
</feature>
<comment type="subcellular location">
    <subcellularLocation>
        <location evidence="1">Cytoplasm</location>
        <location evidence="1">Cytoskeleton</location>
    </subcellularLocation>
</comment>
<proteinExistence type="inferred from homology"/>
<dbReference type="GO" id="GO:0008017">
    <property type="term" value="F:microtubule binding"/>
    <property type="evidence" value="ECO:0007669"/>
    <property type="project" value="TreeGrafter"/>
</dbReference>
<sequence>MEPKGVVTPTKNPQTNRSKSSILSKESLILSKKCENENPNHELKSPLSKSGSKLKKSGHKNQNPTENLPLLKNRMKERKFVVAKKSTRNDGLNQSKTGKLCSKCNKGNGKLNKCLCVAYESLRASQEEFFKNGGGFDVENGVDHVRGFDGDDKNSGLIRKAEIEEGCEEKVKGIIDENGNVPPVGDEDITEIGVTAIKRSRDRLLEEVRASVPEPGSGRVMNLVKAFENMKMVKSKGSEENDEKEVEDKGLKWEFPSLEGPSKPLETQSSSSSFCPSDLFLTSECLGLDSRRSSSLDSNRGLNSSESSGAFGRRQWRKRQQLKTTAKPFKLRTEERGKCKEEEFMKKLQQMKEVEEKLRVPIAQGLPWTTDEPECPAKPPIKEVTRPIDLVLHSDVRAEERAEFDHQVAEKMSFIEQYKMERERQRKLAEEEELRRLRKELVPKAQPMPYFDRPFIPRRSEKQPTIPKEPKFRLAQHKKIKCIQQSWSDTCSYVSSSDTYDGL</sequence>
<evidence type="ECO:0000256" key="6">
    <source>
        <dbReference type="SAM" id="MobiDB-lite"/>
    </source>
</evidence>
<keyword evidence="5" id="KW-0206">Cytoskeleton</keyword>
<dbReference type="GO" id="GO:0005880">
    <property type="term" value="C:nuclear microtubule"/>
    <property type="evidence" value="ECO:0007669"/>
    <property type="project" value="TreeGrafter"/>
</dbReference>
<dbReference type="GO" id="GO:0060236">
    <property type="term" value="P:regulation of mitotic spindle organization"/>
    <property type="evidence" value="ECO:0007669"/>
    <property type="project" value="InterPro"/>
</dbReference>
<accession>A0AAV3PZ47</accession>